<evidence type="ECO:0000256" key="8">
    <source>
        <dbReference type="SAM" id="MobiDB-lite"/>
    </source>
</evidence>
<dbReference type="InterPro" id="IPR021715">
    <property type="entry name" value="Slu7_dom"/>
</dbReference>
<dbReference type="GO" id="GO:0005681">
    <property type="term" value="C:spliceosomal complex"/>
    <property type="evidence" value="ECO:0007669"/>
    <property type="project" value="UniProtKB-UniRule"/>
</dbReference>
<feature type="compositionally biased region" description="Basic and acidic residues" evidence="8">
    <location>
        <begin position="10"/>
        <end position="25"/>
    </location>
</feature>
<dbReference type="FunCoup" id="A0A168NN38">
    <property type="interactions" value="787"/>
</dbReference>
<feature type="domain" description="Pre-mRNA-splicing factor SLU7" evidence="9">
    <location>
        <begin position="143"/>
        <end position="387"/>
    </location>
</feature>
<dbReference type="GO" id="GO:0000398">
    <property type="term" value="P:mRNA splicing, via spliceosome"/>
    <property type="evidence" value="ECO:0007669"/>
    <property type="project" value="UniProtKB-UniRule"/>
</dbReference>
<comment type="subunit">
    <text evidence="7">Associated with the spliceosome.</text>
</comment>
<dbReference type="PANTHER" id="PTHR12942:SF2">
    <property type="entry name" value="PRE-MRNA-SPLICING FACTOR SLU7"/>
    <property type="match status" value="1"/>
</dbReference>
<proteinExistence type="inferred from homology"/>
<comment type="similarity">
    <text evidence="2 7">Belongs to the SLU7 family.</text>
</comment>
<evidence type="ECO:0000256" key="1">
    <source>
        <dbReference type="ARBA" id="ARBA00004123"/>
    </source>
</evidence>
<name>A0A168NN38_ABSGL</name>
<keyword evidence="5 7" id="KW-0508">mRNA splicing</keyword>
<dbReference type="InParanoid" id="A0A168NN38"/>
<evidence type="ECO:0000256" key="3">
    <source>
        <dbReference type="ARBA" id="ARBA00022664"/>
    </source>
</evidence>
<dbReference type="Pfam" id="PF11708">
    <property type="entry name" value="Slu7"/>
    <property type="match status" value="1"/>
</dbReference>
<dbReference type="EMBL" id="LT553433">
    <property type="protein sequence ID" value="SAM00868.1"/>
    <property type="molecule type" value="Genomic_DNA"/>
</dbReference>
<dbReference type="AlphaFoldDB" id="A0A168NN38"/>
<organism evidence="10">
    <name type="scientific">Absidia glauca</name>
    <name type="common">Pin mould</name>
    <dbReference type="NCBI Taxonomy" id="4829"/>
    <lineage>
        <taxon>Eukaryota</taxon>
        <taxon>Fungi</taxon>
        <taxon>Fungi incertae sedis</taxon>
        <taxon>Mucoromycota</taxon>
        <taxon>Mucoromycotina</taxon>
        <taxon>Mucoromycetes</taxon>
        <taxon>Mucorales</taxon>
        <taxon>Cunninghamellaceae</taxon>
        <taxon>Absidia</taxon>
    </lineage>
</organism>
<evidence type="ECO:0000256" key="6">
    <source>
        <dbReference type="ARBA" id="ARBA00023242"/>
    </source>
</evidence>
<evidence type="ECO:0000259" key="9">
    <source>
        <dbReference type="Pfam" id="PF11708"/>
    </source>
</evidence>
<feature type="region of interest" description="Disordered" evidence="8">
    <location>
        <begin position="1"/>
        <end position="47"/>
    </location>
</feature>
<feature type="compositionally biased region" description="Basic and acidic residues" evidence="8">
    <location>
        <begin position="178"/>
        <end position="192"/>
    </location>
</feature>
<keyword evidence="11" id="KW-1185">Reference proteome</keyword>
<reference evidence="10" key="1">
    <citation type="submission" date="2016-04" db="EMBL/GenBank/DDBJ databases">
        <authorList>
            <person name="Evans L.H."/>
            <person name="Alamgir A."/>
            <person name="Owens N."/>
            <person name="Weber N.D."/>
            <person name="Virtaneva K."/>
            <person name="Barbian K."/>
            <person name="Babar A."/>
            <person name="Rosenke K."/>
        </authorList>
    </citation>
    <scope>NUCLEOTIDE SEQUENCE [LARGE SCALE GENOMIC DNA]</scope>
    <source>
        <strain evidence="10">CBS 101.48</strain>
    </source>
</reference>
<feature type="region of interest" description="Disordered" evidence="8">
    <location>
        <begin position="374"/>
        <end position="396"/>
    </location>
</feature>
<dbReference type="InterPro" id="IPR039974">
    <property type="entry name" value="Splicing_factor_SLU7"/>
</dbReference>
<dbReference type="PANTHER" id="PTHR12942">
    <property type="entry name" value="STEP II SPLICING FACTOR SLU7"/>
    <property type="match status" value="1"/>
</dbReference>
<evidence type="ECO:0000256" key="5">
    <source>
        <dbReference type="ARBA" id="ARBA00023187"/>
    </source>
</evidence>
<accession>A0A168NN38</accession>
<comment type="subcellular location">
    <subcellularLocation>
        <location evidence="1 7">Nucleus</location>
    </subcellularLocation>
</comment>
<evidence type="ECO:0000256" key="4">
    <source>
        <dbReference type="ARBA" id="ARBA00022728"/>
    </source>
</evidence>
<comment type="function">
    <text evidence="7">Involved in pre-mRNA splicing.</text>
</comment>
<protein>
    <recommendedName>
        <fullName evidence="7">Pre-mRNA-splicing factor SLU7</fullName>
    </recommendedName>
</protein>
<keyword evidence="3 7" id="KW-0507">mRNA processing</keyword>
<sequence>MSSSAQTNRLTKEEYRRQKDLDAARKAGTAPAAIDDEGNEINPHTPQFMLNAPWYVDTGKVSLKHQKAPEKRKGPKFGADDNYWYARGKRAGPAATKYRKGACENCGAISHKTRDCVERPRKKGAKWTGKNIQADEIVQEADLDWDEKRDRWNGYDPKEHDQVIEEYNKVEEARRVAKASELDKEGASDDKGGVGGGGKDEDDDDDDDKYADEADMPGQRVNQKTRTTIRNLRIREDTAKYLLNLDTESAFYDPKTRSMRDNPLKDNPEDQVSFAGDNFTRYSGDAPEMAKVQMFAWQAGNRGSEVHLQANPTQIALLHKDYEAKKDSVRGSTQKGILEKYGGAEHLESLPKELLLAQSENYVEYSRTGRVIKGQEKAQARSKYDENGKSEKREMSRSTEDISTYTLFAFLLVYNNNHHSVWGSYWADGKWGYQCCRSFMKNSYCTGQAGIEAQQSSAQLLQ</sequence>
<keyword evidence="6 7" id="KW-0539">Nucleus</keyword>
<evidence type="ECO:0000256" key="7">
    <source>
        <dbReference type="RuleBase" id="RU367071"/>
    </source>
</evidence>
<feature type="compositionally biased region" description="Acidic residues" evidence="8">
    <location>
        <begin position="200"/>
        <end position="215"/>
    </location>
</feature>
<dbReference type="STRING" id="4829.A0A168NN38"/>
<feature type="region of interest" description="Disordered" evidence="8">
    <location>
        <begin position="178"/>
        <end position="227"/>
    </location>
</feature>
<dbReference type="Proteomes" id="UP000078561">
    <property type="component" value="Unassembled WGS sequence"/>
</dbReference>
<evidence type="ECO:0000256" key="2">
    <source>
        <dbReference type="ARBA" id="ARBA00007203"/>
    </source>
</evidence>
<evidence type="ECO:0000313" key="11">
    <source>
        <dbReference type="Proteomes" id="UP000078561"/>
    </source>
</evidence>
<keyword evidence="4 7" id="KW-0747">Spliceosome</keyword>
<evidence type="ECO:0000313" key="10">
    <source>
        <dbReference type="EMBL" id="SAM00868.1"/>
    </source>
</evidence>
<gene>
    <name evidence="10" type="primary">ABSGL_06594.1 scaffold 8461</name>
</gene>
<dbReference type="OrthoDB" id="249612at2759"/>
<dbReference type="OMA" id="KYAWESQ"/>
<dbReference type="GO" id="GO:0030628">
    <property type="term" value="F:pre-mRNA 3'-splice site binding"/>
    <property type="evidence" value="ECO:0007669"/>
    <property type="project" value="UniProtKB-UniRule"/>
</dbReference>